<comment type="caution">
    <text evidence="2">The sequence shown here is derived from an EMBL/GenBank/DDBJ whole genome shotgun (WGS) entry which is preliminary data.</text>
</comment>
<dbReference type="AlphaFoldDB" id="K0SLA4"/>
<name>K0SLA4_THAOC</name>
<evidence type="ECO:0000313" key="3">
    <source>
        <dbReference type="Proteomes" id="UP000266841"/>
    </source>
</evidence>
<evidence type="ECO:0000313" key="2">
    <source>
        <dbReference type="EMBL" id="EJK59242.1"/>
    </source>
</evidence>
<sequence length="742" mass="81397">MRSVLALDISWGCSTSSPRGGETAAGRIVVASLDDADDSNGIDRARCCWDFKGNRGWKQRCGVPREAPAAPGSSILQTWADDPSVLGRVAEVERGRESGLDARQNSGNGTGAHWFLRGETDSEYERKPGVFPVSTLRRVTTKSIGFRGTDEEADSVECNEMSCTHAPGEDIQGGGDEEGYFTYSAARCQLLQTSRRLSQNLIGSLYRGSAHNVASSSSRLVTMGGATWFHSCRDPFTSPMHPQRCRANDREAYSKTCLCDLAKVETSSGGSRIAALSRDKVRGTPHLELARRNSKGCVGTGRIRAMGIDRLRPDRRILAGLAPLLRRLQYGFRRIEFSPPRRPIQCSPPVGAVNRDRDSASRETETAFRPNRTCSQLNLRLETRRSAPLGVTPRSSAALSASTSIRHHVGIVGHGRCSRGSCHSYRLSYRTCSGWAGPRSNRFLATNSNAGRDVDGRGIRPQVYAISGADNGPIPAILPYDCVSSPPENFLQQPTMPANATPYPSWRAAINDPEHWSDRSDDNPPEFEPEFNFIDSAKLTKFLLKSNTKPAAIQSLLNRRDMPIVITNSNNKVSFLHQAFKHDDTIIAVYPSETPILPEPPRPPFAYPIVLGRPYGPSYLQIGSLGRCLSIGHAAGAQNVEHPRSDHGAAGTCHACPEGGSMKLQATSALRDTDTLLDENDLKAKQQDDVNTKRIRSLWRTHYFMGGYRKKGKLFSGNLSILAAWLTPNSTRLWRRGPLQSL</sequence>
<feature type="compositionally biased region" description="Basic and acidic residues" evidence="1">
    <location>
        <begin position="354"/>
        <end position="366"/>
    </location>
</feature>
<evidence type="ECO:0000256" key="1">
    <source>
        <dbReference type="SAM" id="MobiDB-lite"/>
    </source>
</evidence>
<dbReference type="EMBL" id="AGNL01023298">
    <property type="protein sequence ID" value="EJK59242.1"/>
    <property type="molecule type" value="Genomic_DNA"/>
</dbReference>
<dbReference type="Proteomes" id="UP000266841">
    <property type="component" value="Unassembled WGS sequence"/>
</dbReference>
<keyword evidence="3" id="KW-1185">Reference proteome</keyword>
<reference evidence="2 3" key="1">
    <citation type="journal article" date="2012" name="Genome Biol.">
        <title>Genome and low-iron response of an oceanic diatom adapted to chronic iron limitation.</title>
        <authorList>
            <person name="Lommer M."/>
            <person name="Specht M."/>
            <person name="Roy A.S."/>
            <person name="Kraemer L."/>
            <person name="Andreson R."/>
            <person name="Gutowska M.A."/>
            <person name="Wolf J."/>
            <person name="Bergner S.V."/>
            <person name="Schilhabel M.B."/>
            <person name="Klostermeier U.C."/>
            <person name="Beiko R.G."/>
            <person name="Rosenstiel P."/>
            <person name="Hippler M."/>
            <person name="Laroche J."/>
        </authorList>
    </citation>
    <scope>NUCLEOTIDE SEQUENCE [LARGE SCALE GENOMIC DNA]</scope>
    <source>
        <strain evidence="2 3">CCMP1005</strain>
    </source>
</reference>
<feature type="region of interest" description="Disordered" evidence="1">
    <location>
        <begin position="346"/>
        <end position="366"/>
    </location>
</feature>
<organism evidence="2 3">
    <name type="scientific">Thalassiosira oceanica</name>
    <name type="common">Marine diatom</name>
    <dbReference type="NCBI Taxonomy" id="159749"/>
    <lineage>
        <taxon>Eukaryota</taxon>
        <taxon>Sar</taxon>
        <taxon>Stramenopiles</taxon>
        <taxon>Ochrophyta</taxon>
        <taxon>Bacillariophyta</taxon>
        <taxon>Coscinodiscophyceae</taxon>
        <taxon>Thalassiosirophycidae</taxon>
        <taxon>Thalassiosirales</taxon>
        <taxon>Thalassiosiraceae</taxon>
        <taxon>Thalassiosira</taxon>
    </lineage>
</organism>
<proteinExistence type="predicted"/>
<gene>
    <name evidence="2" type="ORF">THAOC_20562</name>
</gene>
<protein>
    <submittedName>
        <fullName evidence="2">Uncharacterized protein</fullName>
    </submittedName>
</protein>
<accession>K0SLA4</accession>